<reference evidence="1 2" key="1">
    <citation type="submission" date="2023-08" db="EMBL/GenBank/DDBJ databases">
        <title>Black Yeasts Isolated from many extreme environments.</title>
        <authorList>
            <person name="Coleine C."/>
            <person name="Stajich J.E."/>
            <person name="Selbmann L."/>
        </authorList>
    </citation>
    <scope>NUCLEOTIDE SEQUENCE [LARGE SCALE GENOMIC DNA]</scope>
    <source>
        <strain evidence="1 2">CCFEE 6328</strain>
    </source>
</reference>
<comment type="caution">
    <text evidence="1">The sequence shown here is derived from an EMBL/GenBank/DDBJ whole genome shotgun (WGS) entry which is preliminary data.</text>
</comment>
<organism evidence="1 2">
    <name type="scientific">Exophiala sideris</name>
    <dbReference type="NCBI Taxonomy" id="1016849"/>
    <lineage>
        <taxon>Eukaryota</taxon>
        <taxon>Fungi</taxon>
        <taxon>Dikarya</taxon>
        <taxon>Ascomycota</taxon>
        <taxon>Pezizomycotina</taxon>
        <taxon>Eurotiomycetes</taxon>
        <taxon>Chaetothyriomycetidae</taxon>
        <taxon>Chaetothyriales</taxon>
        <taxon>Herpotrichiellaceae</taxon>
        <taxon>Exophiala</taxon>
    </lineage>
</organism>
<evidence type="ECO:0008006" key="3">
    <source>
        <dbReference type="Google" id="ProtNLM"/>
    </source>
</evidence>
<evidence type="ECO:0000313" key="2">
    <source>
        <dbReference type="Proteomes" id="UP001345691"/>
    </source>
</evidence>
<accession>A0ABR0JIU7</accession>
<gene>
    <name evidence="1" type="ORF">LTR69_003448</name>
</gene>
<keyword evidence="2" id="KW-1185">Reference proteome</keyword>
<dbReference type="EMBL" id="JAVRRF010000005">
    <property type="protein sequence ID" value="KAK5065898.1"/>
    <property type="molecule type" value="Genomic_DNA"/>
</dbReference>
<sequence>MTALMGSRQIDSFNGKCIVKGFAGVLYPTKATPNLLNWHLVFNEDGSGVSYLDERIQSECSIRDVDFVSVRHIVGWCSEAKYNAGAAEATYDIDPSELTKTPKGCLLEKFTLSGGMYVTAGLTFAIGRKEKPIFRDRGADDYVRRVQSVSRKFFVLWDVKMKRGWLVNGASGLLHLLRTSLNRDSNDRLSSIFENIKLGEAYRKHHHKSAEEVLISSENRGLRLYQDQGTCVHVEDRIVELCTLLGQASDIQVQAYQEDGFRTPLSASRDGTSLMLQIGKTIYTPVMQSFRGTGEGKTGLT</sequence>
<evidence type="ECO:0000313" key="1">
    <source>
        <dbReference type="EMBL" id="KAK5065898.1"/>
    </source>
</evidence>
<protein>
    <recommendedName>
        <fullName evidence="3">HNH nuclease domain-containing protein</fullName>
    </recommendedName>
</protein>
<proteinExistence type="predicted"/>
<name>A0ABR0JIU7_9EURO</name>
<dbReference type="Proteomes" id="UP001345691">
    <property type="component" value="Unassembled WGS sequence"/>
</dbReference>